<proteinExistence type="inferred from homology"/>
<dbReference type="InterPro" id="IPR022111">
    <property type="entry name" value="Rhodanese_C"/>
</dbReference>
<keyword evidence="1" id="KW-0560">Oxidoreductase</keyword>
<dbReference type="GO" id="GO:0006400">
    <property type="term" value="P:tRNA modification"/>
    <property type="evidence" value="ECO:0007669"/>
    <property type="project" value="UniProtKB-UniRule"/>
</dbReference>
<dbReference type="Pfam" id="PF00581">
    <property type="entry name" value="Rhodanese"/>
    <property type="match status" value="1"/>
</dbReference>
<protein>
    <recommendedName>
        <fullName evidence="1">tRNA uridine(34) hydroxylase</fullName>
        <ecNumber evidence="1">1.14.-.-</ecNumber>
    </recommendedName>
    <alternativeName>
        <fullName evidence="1">tRNA hydroxylation protein O</fullName>
    </alternativeName>
</protein>
<keyword evidence="1" id="KW-0819">tRNA processing</keyword>
<dbReference type="PANTHER" id="PTHR43268">
    <property type="entry name" value="THIOSULFATE SULFURTRANSFERASE/RHODANESE-LIKE DOMAIN-CONTAINING PROTEIN 2"/>
    <property type="match status" value="1"/>
</dbReference>
<keyword evidence="4" id="KW-1185">Reference proteome</keyword>
<dbReference type="Proteomes" id="UP000274391">
    <property type="component" value="Unassembled WGS sequence"/>
</dbReference>
<dbReference type="SMART" id="SM00450">
    <property type="entry name" value="RHOD"/>
    <property type="match status" value="1"/>
</dbReference>
<comment type="catalytic activity">
    <reaction evidence="1">
        <text>uridine(34) in tRNA + AH2 + O2 = 5-hydroxyuridine(34) in tRNA + A + H2O</text>
        <dbReference type="Rhea" id="RHEA:64224"/>
        <dbReference type="Rhea" id="RHEA-COMP:11727"/>
        <dbReference type="Rhea" id="RHEA-COMP:13381"/>
        <dbReference type="ChEBI" id="CHEBI:13193"/>
        <dbReference type="ChEBI" id="CHEBI:15377"/>
        <dbReference type="ChEBI" id="CHEBI:15379"/>
        <dbReference type="ChEBI" id="CHEBI:17499"/>
        <dbReference type="ChEBI" id="CHEBI:65315"/>
        <dbReference type="ChEBI" id="CHEBI:136877"/>
    </reaction>
</comment>
<evidence type="ECO:0000259" key="2">
    <source>
        <dbReference type="PROSITE" id="PS50206"/>
    </source>
</evidence>
<dbReference type="Gene3D" id="3.40.250.10">
    <property type="entry name" value="Rhodanese-like domain"/>
    <property type="match status" value="1"/>
</dbReference>
<keyword evidence="3" id="KW-0808">Transferase</keyword>
<dbReference type="Pfam" id="PF17773">
    <property type="entry name" value="UPF0176_N"/>
    <property type="match status" value="1"/>
</dbReference>
<name>A0A3P3W2T0_9MICO</name>
<dbReference type="PROSITE" id="PS50206">
    <property type="entry name" value="RHODANESE_3"/>
    <property type="match status" value="1"/>
</dbReference>
<gene>
    <name evidence="1" type="primary">trhO</name>
    <name evidence="3" type="ORF">EG850_00640</name>
</gene>
<dbReference type="Gene3D" id="3.30.70.100">
    <property type="match status" value="1"/>
</dbReference>
<dbReference type="OrthoDB" id="9778326at2"/>
<dbReference type="InterPro" id="IPR001763">
    <property type="entry name" value="Rhodanese-like_dom"/>
</dbReference>
<dbReference type="NCBIfam" id="NF001134">
    <property type="entry name" value="PRK00142.1-2"/>
    <property type="match status" value="1"/>
</dbReference>
<evidence type="ECO:0000313" key="3">
    <source>
        <dbReference type="EMBL" id="RRJ88688.1"/>
    </source>
</evidence>
<dbReference type="CDD" id="cd01518">
    <property type="entry name" value="RHOD_YceA"/>
    <property type="match status" value="1"/>
</dbReference>
<comment type="function">
    <text evidence="1">Catalyzes oxygen-dependent 5-hydroxyuridine (ho5U) modification at position 34 in tRNAs.</text>
</comment>
<comment type="similarity">
    <text evidence="1">Belongs to the TrhO family.</text>
</comment>
<evidence type="ECO:0000313" key="4">
    <source>
        <dbReference type="Proteomes" id="UP000274391"/>
    </source>
</evidence>
<dbReference type="SUPFAM" id="SSF52821">
    <property type="entry name" value="Rhodanese/Cell cycle control phosphatase"/>
    <property type="match status" value="1"/>
</dbReference>
<accession>A0A3P3W2T0</accession>
<dbReference type="EC" id="1.14.-.-" evidence="1"/>
<dbReference type="AlphaFoldDB" id="A0A3P3W2T0"/>
<dbReference type="RefSeq" id="WP_124968822.1">
    <property type="nucleotide sequence ID" value="NZ_RQVS01000001.1"/>
</dbReference>
<organism evidence="3 4">
    <name type="scientific">Gulosibacter macacae</name>
    <dbReference type="NCBI Taxonomy" id="2488791"/>
    <lineage>
        <taxon>Bacteria</taxon>
        <taxon>Bacillati</taxon>
        <taxon>Actinomycetota</taxon>
        <taxon>Actinomycetes</taxon>
        <taxon>Micrococcales</taxon>
        <taxon>Microbacteriaceae</taxon>
        <taxon>Gulosibacter</taxon>
    </lineage>
</organism>
<dbReference type="Pfam" id="PF12368">
    <property type="entry name" value="Rhodanese_C"/>
    <property type="match status" value="1"/>
</dbReference>
<dbReference type="InterPro" id="IPR020936">
    <property type="entry name" value="TrhO"/>
</dbReference>
<dbReference type="InterPro" id="IPR040503">
    <property type="entry name" value="TRHO_N"/>
</dbReference>
<evidence type="ECO:0000256" key="1">
    <source>
        <dbReference type="HAMAP-Rule" id="MF_00469"/>
    </source>
</evidence>
<comment type="caution">
    <text evidence="3">The sequence shown here is derived from an EMBL/GenBank/DDBJ whole genome shotgun (WGS) entry which is preliminary data.</text>
</comment>
<feature type="domain" description="Rhodanese" evidence="2">
    <location>
        <begin position="136"/>
        <end position="231"/>
    </location>
</feature>
<dbReference type="HAMAP" id="MF_00469">
    <property type="entry name" value="TrhO"/>
    <property type="match status" value="1"/>
</dbReference>
<dbReference type="InterPro" id="IPR036873">
    <property type="entry name" value="Rhodanese-like_dom_sf"/>
</dbReference>
<sequence length="318" mass="34495">MQAKIVLYYVFTPLADPDAVAMWQREACEREGLRGRIIVSPHGINGTVGGEINAVKRYVRRFKTYAPFRDVDMKWSDGTGLDDEGRCLDFPKLSVKVRDELVTFGSPADVQVDQDGVVGTGTHLSPRELHALVGERGHEVVFFDGRNQVEAAIGKFRDAIVPDTNNTRDFLAELDSGRYDHLKQRPIVTYCTGGIRCEVLSALMRERGFDEVYQIEGGIVRYGEAYGNDGLWQGSLAVFDGREHVEFGAPGTAAVIGECTVCGAATNRIQNCVDPSCHGRLVACAACGAAGQDALAEGTGLDDPRLRVLCCAKHAAAA</sequence>
<dbReference type="EMBL" id="RQVS01000001">
    <property type="protein sequence ID" value="RRJ88688.1"/>
    <property type="molecule type" value="Genomic_DNA"/>
</dbReference>
<dbReference type="GO" id="GO:0016705">
    <property type="term" value="F:oxidoreductase activity, acting on paired donors, with incorporation or reduction of molecular oxygen"/>
    <property type="evidence" value="ECO:0007669"/>
    <property type="project" value="UniProtKB-UniRule"/>
</dbReference>
<dbReference type="PANTHER" id="PTHR43268:SF6">
    <property type="entry name" value="THIOSULFATE SULFURTRANSFERASE_RHODANESE-LIKE DOMAIN-CONTAINING PROTEIN 2"/>
    <property type="match status" value="1"/>
</dbReference>
<dbReference type="GO" id="GO:0016740">
    <property type="term" value="F:transferase activity"/>
    <property type="evidence" value="ECO:0007669"/>
    <property type="project" value="UniProtKB-KW"/>
</dbReference>
<reference evidence="3 4" key="1">
    <citation type="submission" date="2018-11" db="EMBL/GenBank/DDBJ databases">
        <title>YIM 102482-1 draft genome.</title>
        <authorList>
            <person name="Li G."/>
            <person name="Jiang Y."/>
        </authorList>
    </citation>
    <scope>NUCLEOTIDE SEQUENCE [LARGE SCALE GENOMIC DNA]</scope>
    <source>
        <strain evidence="3 4">YIM 102482-1</strain>
    </source>
</reference>